<organism evidence="1 2">
    <name type="scientific">Fusarium decemcellulare</name>
    <dbReference type="NCBI Taxonomy" id="57161"/>
    <lineage>
        <taxon>Eukaryota</taxon>
        <taxon>Fungi</taxon>
        <taxon>Dikarya</taxon>
        <taxon>Ascomycota</taxon>
        <taxon>Pezizomycotina</taxon>
        <taxon>Sordariomycetes</taxon>
        <taxon>Hypocreomycetidae</taxon>
        <taxon>Hypocreales</taxon>
        <taxon>Nectriaceae</taxon>
        <taxon>Fusarium</taxon>
        <taxon>Fusarium decemcellulare species complex</taxon>
    </lineage>
</organism>
<keyword evidence="2" id="KW-1185">Reference proteome</keyword>
<protein>
    <submittedName>
        <fullName evidence="1">Uncharacterized protein</fullName>
    </submittedName>
</protein>
<dbReference type="EMBL" id="JANRMS010000470">
    <property type="protein sequence ID" value="KAJ3539245.1"/>
    <property type="molecule type" value="Genomic_DNA"/>
</dbReference>
<evidence type="ECO:0000313" key="2">
    <source>
        <dbReference type="Proteomes" id="UP001148629"/>
    </source>
</evidence>
<name>A0ACC1SGQ6_9HYPO</name>
<dbReference type="Proteomes" id="UP001148629">
    <property type="component" value="Unassembled WGS sequence"/>
</dbReference>
<reference evidence="1" key="1">
    <citation type="submission" date="2022-08" db="EMBL/GenBank/DDBJ databases">
        <title>Genome Sequence of Fusarium decemcellulare.</title>
        <authorList>
            <person name="Buettner E."/>
        </authorList>
    </citation>
    <scope>NUCLEOTIDE SEQUENCE</scope>
    <source>
        <strain evidence="1">Babe19</strain>
    </source>
</reference>
<sequence length="103" mass="11686">MAPVELTVILVADPGKAKRFLELFSKAAEHVEANEPLVDRYEIHKCVEDVNGKEQYVIYESYQTQEAFDMHMKASPVQTMFQSLEQDGLQIIQTTRGSGITPR</sequence>
<comment type="caution">
    <text evidence="1">The sequence shown here is derived from an EMBL/GenBank/DDBJ whole genome shotgun (WGS) entry which is preliminary data.</text>
</comment>
<gene>
    <name evidence="1" type="ORF">NM208_g5568</name>
</gene>
<proteinExistence type="predicted"/>
<accession>A0ACC1SGQ6</accession>
<evidence type="ECO:0000313" key="1">
    <source>
        <dbReference type="EMBL" id="KAJ3539245.1"/>
    </source>
</evidence>